<sequence>MNNNRTIDWIILDWGTTNFRAFAMSEGGELVDRVEHKLGLLQVQDGNFAGQLEVVLSDWLGEFEHLPIYMAGMVGSAQGWVNVPYVSTPVKLENLATNTHQFTLPWGAEATIIPGISHCDESGSYDVMRGEEVQLFGLLEITGKSTIEAAFPGTHCKHLQLKDNTLSSFKTYMTGELFSALSDHTILGRGLPEQYPSKAAFERGILESEAGNLTNQIFKARTHRLFGLLDDSEVHEYLSGLLIGNEIRELNTQHIYLIGSKSLCMRYERTCQLLNKTSEHISGDESFLAGMLKIKEAMNNDYA</sequence>
<evidence type="ECO:0008006" key="3">
    <source>
        <dbReference type="Google" id="ProtNLM"/>
    </source>
</evidence>
<dbReference type="RefSeq" id="WP_107296718.1">
    <property type="nucleotide sequence ID" value="NZ_PYMB01000001.1"/>
</dbReference>
<dbReference type="InterPro" id="IPR042258">
    <property type="entry name" value="DGOK_N"/>
</dbReference>
<dbReference type="Pfam" id="PF05035">
    <property type="entry name" value="DGOK"/>
    <property type="match status" value="1"/>
</dbReference>
<dbReference type="Gene3D" id="3.30.420.310">
    <property type="entry name" value="2-keto-3-deoxy-galactonokinase, C-terminal domain"/>
    <property type="match status" value="1"/>
</dbReference>
<name>A0A2T3NKP9_9GAMM</name>
<accession>A0A2T3NKP9</accession>
<proteinExistence type="predicted"/>
<evidence type="ECO:0000313" key="1">
    <source>
        <dbReference type="EMBL" id="PSW16096.1"/>
    </source>
</evidence>
<evidence type="ECO:0000313" key="2">
    <source>
        <dbReference type="Proteomes" id="UP000241346"/>
    </source>
</evidence>
<dbReference type="Proteomes" id="UP000241346">
    <property type="component" value="Unassembled WGS sequence"/>
</dbReference>
<reference evidence="1 2" key="1">
    <citation type="submission" date="2018-03" db="EMBL/GenBank/DDBJ databases">
        <title>Whole genome sequencing of Histamine producing bacteria.</title>
        <authorList>
            <person name="Butler K."/>
        </authorList>
    </citation>
    <scope>NUCLEOTIDE SEQUENCE [LARGE SCALE GENOMIC DNA]</scope>
    <source>
        <strain evidence="1 2">DSM 19138</strain>
    </source>
</reference>
<dbReference type="GO" id="GO:0008671">
    <property type="term" value="F:2-dehydro-3-deoxygalactonokinase activity"/>
    <property type="evidence" value="ECO:0007669"/>
    <property type="project" value="InterPro"/>
</dbReference>
<comment type="caution">
    <text evidence="1">The sequence shown here is derived from an EMBL/GenBank/DDBJ whole genome shotgun (WGS) entry which is preliminary data.</text>
</comment>
<gene>
    <name evidence="1" type="ORF">C9J01_03565</name>
</gene>
<dbReference type="InterPro" id="IPR007729">
    <property type="entry name" value="DGOK"/>
</dbReference>
<dbReference type="Gene3D" id="3.30.420.300">
    <property type="entry name" value="2-keto-3-deoxy-galactonokinase, substrate binding domain"/>
    <property type="match status" value="1"/>
</dbReference>
<dbReference type="InterPro" id="IPR042257">
    <property type="entry name" value="DGOK_C"/>
</dbReference>
<dbReference type="AlphaFoldDB" id="A0A2T3NKP9"/>
<protein>
    <recommendedName>
        <fullName evidence="3">2-keto-3-deoxy-galactonokinase</fullName>
    </recommendedName>
</protein>
<dbReference type="GO" id="GO:0034194">
    <property type="term" value="P:D-galactonate catabolic process"/>
    <property type="evidence" value="ECO:0007669"/>
    <property type="project" value="InterPro"/>
</dbReference>
<organism evidence="1 2">
    <name type="scientific">Photobacterium rosenbergii</name>
    <dbReference type="NCBI Taxonomy" id="294936"/>
    <lineage>
        <taxon>Bacteria</taxon>
        <taxon>Pseudomonadati</taxon>
        <taxon>Pseudomonadota</taxon>
        <taxon>Gammaproteobacteria</taxon>
        <taxon>Vibrionales</taxon>
        <taxon>Vibrionaceae</taxon>
        <taxon>Photobacterium</taxon>
    </lineage>
</organism>
<dbReference type="OrthoDB" id="256574at2"/>
<dbReference type="CDD" id="cd24012">
    <property type="entry name" value="ASKHA_NBD_KDGal-kinase"/>
    <property type="match status" value="1"/>
</dbReference>
<dbReference type="EMBL" id="PYMB01000001">
    <property type="protein sequence ID" value="PSW16096.1"/>
    <property type="molecule type" value="Genomic_DNA"/>
</dbReference>